<gene>
    <name evidence="6" type="ORF">BDP27DRAFT_1332904</name>
</gene>
<keyword evidence="7" id="KW-1185">Reference proteome</keyword>
<evidence type="ECO:0000256" key="3">
    <source>
        <dbReference type="ARBA" id="ARBA00022989"/>
    </source>
</evidence>
<feature type="transmembrane region" description="Helical" evidence="5">
    <location>
        <begin position="188"/>
        <end position="211"/>
    </location>
</feature>
<evidence type="ECO:0000256" key="1">
    <source>
        <dbReference type="ARBA" id="ARBA00004141"/>
    </source>
</evidence>
<dbReference type="EMBL" id="JADNRY010000113">
    <property type="protein sequence ID" value="KAF9064888.1"/>
    <property type="molecule type" value="Genomic_DNA"/>
</dbReference>
<dbReference type="Gene3D" id="1.20.1740.10">
    <property type="entry name" value="Amino acid/polyamine transporter I"/>
    <property type="match status" value="1"/>
</dbReference>
<dbReference type="AlphaFoldDB" id="A0A9P5PK74"/>
<feature type="transmembrane region" description="Helical" evidence="5">
    <location>
        <begin position="38"/>
        <end position="58"/>
    </location>
</feature>
<evidence type="ECO:0000256" key="2">
    <source>
        <dbReference type="ARBA" id="ARBA00022692"/>
    </source>
</evidence>
<feature type="transmembrane region" description="Helical" evidence="5">
    <location>
        <begin position="159"/>
        <end position="176"/>
    </location>
</feature>
<name>A0A9P5PK74_9AGAR</name>
<feature type="transmembrane region" description="Helical" evidence="5">
    <location>
        <begin position="70"/>
        <end position="96"/>
    </location>
</feature>
<dbReference type="GO" id="GO:0015179">
    <property type="term" value="F:L-amino acid transmembrane transporter activity"/>
    <property type="evidence" value="ECO:0007669"/>
    <property type="project" value="TreeGrafter"/>
</dbReference>
<dbReference type="OrthoDB" id="5982228at2759"/>
<dbReference type="InterPro" id="IPR002293">
    <property type="entry name" value="AA/rel_permease1"/>
</dbReference>
<dbReference type="PANTHER" id="PTHR11785">
    <property type="entry name" value="AMINO ACID TRANSPORTER"/>
    <property type="match status" value="1"/>
</dbReference>
<dbReference type="PIRSF" id="PIRSF006060">
    <property type="entry name" value="AA_transporter"/>
    <property type="match status" value="1"/>
</dbReference>
<dbReference type="Proteomes" id="UP000772434">
    <property type="component" value="Unassembled WGS sequence"/>
</dbReference>
<feature type="transmembrane region" description="Helical" evidence="5">
    <location>
        <begin position="368"/>
        <end position="387"/>
    </location>
</feature>
<evidence type="ECO:0000313" key="6">
    <source>
        <dbReference type="EMBL" id="KAF9064888.1"/>
    </source>
</evidence>
<dbReference type="FunFam" id="1.20.1740.10:FF:000025">
    <property type="entry name" value="High-affinity methionine permease"/>
    <property type="match status" value="1"/>
</dbReference>
<reference evidence="6" key="1">
    <citation type="submission" date="2020-11" db="EMBL/GenBank/DDBJ databases">
        <authorList>
            <consortium name="DOE Joint Genome Institute"/>
            <person name="Ahrendt S."/>
            <person name="Riley R."/>
            <person name="Andreopoulos W."/>
            <person name="Labutti K."/>
            <person name="Pangilinan J."/>
            <person name="Ruiz-Duenas F.J."/>
            <person name="Barrasa J.M."/>
            <person name="Sanchez-Garcia M."/>
            <person name="Camarero S."/>
            <person name="Miyauchi S."/>
            <person name="Serrano A."/>
            <person name="Linde D."/>
            <person name="Babiker R."/>
            <person name="Drula E."/>
            <person name="Ayuso-Fernandez I."/>
            <person name="Pacheco R."/>
            <person name="Padilla G."/>
            <person name="Ferreira P."/>
            <person name="Barriuso J."/>
            <person name="Kellner H."/>
            <person name="Castanera R."/>
            <person name="Alfaro M."/>
            <person name="Ramirez L."/>
            <person name="Pisabarro A.G."/>
            <person name="Kuo A."/>
            <person name="Tritt A."/>
            <person name="Lipzen A."/>
            <person name="He G."/>
            <person name="Yan M."/>
            <person name="Ng V."/>
            <person name="Cullen D."/>
            <person name="Martin F."/>
            <person name="Rosso M.-N."/>
            <person name="Henrissat B."/>
            <person name="Hibbett D."/>
            <person name="Martinez A.T."/>
            <person name="Grigoriev I.V."/>
        </authorList>
    </citation>
    <scope>NUCLEOTIDE SEQUENCE</scope>
    <source>
        <strain evidence="6">AH 40177</strain>
    </source>
</reference>
<keyword evidence="3 5" id="KW-1133">Transmembrane helix</keyword>
<feature type="transmembrane region" description="Helical" evidence="5">
    <location>
        <begin position="231"/>
        <end position="257"/>
    </location>
</feature>
<comment type="subcellular location">
    <subcellularLocation>
        <location evidence="1">Membrane</location>
        <topology evidence="1">Multi-pass membrane protein</topology>
    </subcellularLocation>
</comment>
<evidence type="ECO:0000256" key="5">
    <source>
        <dbReference type="SAM" id="Phobius"/>
    </source>
</evidence>
<evidence type="ECO:0000256" key="4">
    <source>
        <dbReference type="ARBA" id="ARBA00023136"/>
    </source>
</evidence>
<dbReference type="Pfam" id="PF13520">
    <property type="entry name" value="AA_permease_2"/>
    <property type="match status" value="1"/>
</dbReference>
<feature type="transmembrane region" description="Helical" evidence="5">
    <location>
        <begin position="321"/>
        <end position="340"/>
    </location>
</feature>
<feature type="transmembrane region" description="Helical" evidence="5">
    <location>
        <begin position="399"/>
        <end position="421"/>
    </location>
</feature>
<protein>
    <submittedName>
        <fullName evidence="6">High affinity methionine permease</fullName>
    </submittedName>
</protein>
<proteinExistence type="predicted"/>
<accession>A0A9P5PK74</accession>
<organism evidence="6 7">
    <name type="scientific">Rhodocollybia butyracea</name>
    <dbReference type="NCBI Taxonomy" id="206335"/>
    <lineage>
        <taxon>Eukaryota</taxon>
        <taxon>Fungi</taxon>
        <taxon>Dikarya</taxon>
        <taxon>Basidiomycota</taxon>
        <taxon>Agaricomycotina</taxon>
        <taxon>Agaricomycetes</taxon>
        <taxon>Agaricomycetidae</taxon>
        <taxon>Agaricales</taxon>
        <taxon>Marasmiineae</taxon>
        <taxon>Omphalotaceae</taxon>
        <taxon>Rhodocollybia</taxon>
    </lineage>
</organism>
<keyword evidence="2 5" id="KW-0812">Transmembrane</keyword>
<feature type="transmembrane region" description="Helical" evidence="5">
    <location>
        <begin position="269"/>
        <end position="292"/>
    </location>
</feature>
<feature type="transmembrane region" description="Helical" evidence="5">
    <location>
        <begin position="433"/>
        <end position="453"/>
    </location>
</feature>
<dbReference type="InterPro" id="IPR050598">
    <property type="entry name" value="AminoAcid_Transporter"/>
</dbReference>
<feature type="transmembrane region" description="Helical" evidence="5">
    <location>
        <begin position="117"/>
        <end position="139"/>
    </location>
</feature>
<feature type="transmembrane region" description="Helical" evidence="5">
    <location>
        <begin position="473"/>
        <end position="493"/>
    </location>
</feature>
<keyword evidence="4 5" id="KW-0472">Membrane</keyword>
<dbReference type="GO" id="GO:0016020">
    <property type="term" value="C:membrane"/>
    <property type="evidence" value="ECO:0007669"/>
    <property type="project" value="UniProtKB-SubCell"/>
</dbReference>
<sequence length="522" mass="57222">MTATTSSDDLLEHDQDERTPFIDGNTVKVAAPEQRRQIGVVSAVFIIFNRIIGTGIFATPSTILGLSGSVGLSLCMWVFGAIVASAGLSVYIIWGTALPKNGGEKNYLEYLFRRPRFLITCMYAADGVLLAWAAGNSLVFGEYILKALSQDAEAGRWKLRLVGSACITFAFVLHGTKMKWGLYLQNGLGAFKFLVLLGVILAGFIAIGGHVDNGTGEKPKNFDRIFEGTTASVSSVCLSLYNVTWSYMGFSNINYALSEVKNPQRTIRIAGPLAIFVVTICYILANIAYFAAASKEEITGSGRLVAALLFKNVFGDKAERVLDVFVALSALGNVLSVIFSQGRVNQELGREGILPFSKFWGSNRPFDAPLAGLGLHWAACLVVILALPPGDAYNFVLNVILYPLSIINAVISFGIIYLTLFRPYPDWPRVSSWALCTALFFGVANVFLFVVPLTKPPVEAEPYVDLPYWTHGLAGWAVFGLGAMYWLIWARILPRVGKYRLEQVEEQGKDGLTRRFFKQIPL</sequence>
<comment type="caution">
    <text evidence="6">The sequence shown here is derived from an EMBL/GenBank/DDBJ whole genome shotgun (WGS) entry which is preliminary data.</text>
</comment>
<evidence type="ECO:0000313" key="7">
    <source>
        <dbReference type="Proteomes" id="UP000772434"/>
    </source>
</evidence>
<dbReference type="PANTHER" id="PTHR11785:SF498">
    <property type="entry name" value="HIGH-AFFINITY METHIONINE PERMEASE"/>
    <property type="match status" value="1"/>
</dbReference>